<dbReference type="AlphaFoldDB" id="A0A068S4N3"/>
<sequence length="92" mass="10758">MTKGTQSFGKRQTKSHTLCRRCGKRSFHKQKKTCASCGFPAAKMRRFNWSEKAKRRRTTGTGRMSYLKKVHRRFTNGFREGTQAKKQQKAEN</sequence>
<reference evidence="10" key="1">
    <citation type="submission" date="2013-08" db="EMBL/GenBank/DDBJ databases">
        <title>Gene expansion shapes genome architecture in the human pathogen Lichtheimia corymbifera: an evolutionary genomics analysis in the ancient terrestrial Mucorales (Mucoromycotina).</title>
        <authorList>
            <person name="Schwartze V.U."/>
            <person name="Winter S."/>
            <person name="Shelest E."/>
            <person name="Marcet-Houben M."/>
            <person name="Horn F."/>
            <person name="Wehner S."/>
            <person name="Hoffmann K."/>
            <person name="Riege K."/>
            <person name="Sammeth M."/>
            <person name="Nowrousian M."/>
            <person name="Valiante V."/>
            <person name="Linde J."/>
            <person name="Jacobsen I.D."/>
            <person name="Marz M."/>
            <person name="Brakhage A.A."/>
            <person name="Gabaldon T."/>
            <person name="Bocker S."/>
            <person name="Voigt K."/>
        </authorList>
    </citation>
    <scope>NUCLEOTIDE SEQUENCE [LARGE SCALE GENOMIC DNA]</scope>
    <source>
        <strain evidence="10">FSU 9682</strain>
    </source>
</reference>
<keyword evidence="4" id="KW-0863">Zinc-finger</keyword>
<evidence type="ECO:0000256" key="1">
    <source>
        <dbReference type="ARBA" id="ARBA00009805"/>
    </source>
</evidence>
<keyword evidence="11" id="KW-1185">Reference proteome</keyword>
<dbReference type="PANTHER" id="PTHR10768:SF0">
    <property type="entry name" value="RIBOSOMAL PROTEIN L37"/>
    <property type="match status" value="1"/>
</dbReference>
<proteinExistence type="inferred from homology"/>
<dbReference type="InterPro" id="IPR001569">
    <property type="entry name" value="Ribosomal_eL37"/>
</dbReference>
<dbReference type="GO" id="GO:0022625">
    <property type="term" value="C:cytosolic large ribosomal subunit"/>
    <property type="evidence" value="ECO:0007669"/>
    <property type="project" value="TreeGrafter"/>
</dbReference>
<keyword evidence="7 9" id="KW-0689">Ribosomal protein</keyword>
<dbReference type="GO" id="GO:0006412">
    <property type="term" value="P:translation"/>
    <property type="evidence" value="ECO:0007669"/>
    <property type="project" value="InterPro"/>
</dbReference>
<evidence type="ECO:0000256" key="2">
    <source>
        <dbReference type="ARBA" id="ARBA00022723"/>
    </source>
</evidence>
<keyword evidence="5 9" id="KW-0862">Zinc</keyword>
<dbReference type="InterPro" id="IPR011332">
    <property type="entry name" value="Ribosomal_zn-bd"/>
</dbReference>
<dbReference type="NCBIfam" id="NF003214">
    <property type="entry name" value="PRK04179.1"/>
    <property type="match status" value="1"/>
</dbReference>
<keyword evidence="6 9" id="KW-0694">RNA-binding</keyword>
<evidence type="ECO:0000256" key="5">
    <source>
        <dbReference type="ARBA" id="ARBA00022833"/>
    </source>
</evidence>
<name>A0A068S4N3_9FUNG</name>
<evidence type="ECO:0000313" key="10">
    <source>
        <dbReference type="EMBL" id="CDH57239.1"/>
    </source>
</evidence>
<dbReference type="OrthoDB" id="10259236at2759"/>
<evidence type="ECO:0000256" key="4">
    <source>
        <dbReference type="ARBA" id="ARBA00022771"/>
    </source>
</evidence>
<evidence type="ECO:0000256" key="9">
    <source>
        <dbReference type="RuleBase" id="RU000576"/>
    </source>
</evidence>
<comment type="function">
    <text evidence="9">Component of the large ribosomal subunit. The ribosome is a large ribonucleoprotein complex responsible for the synthesis of proteins in the cell.</text>
</comment>
<protein>
    <recommendedName>
        <fullName evidence="9">Ribosomal protein L37</fullName>
    </recommendedName>
</protein>
<keyword evidence="2 9" id="KW-0479">Metal-binding</keyword>
<dbReference type="InterPro" id="IPR018267">
    <property type="entry name" value="Ribosomal_eL37_CS"/>
</dbReference>
<keyword evidence="3 9" id="KW-0699">rRNA-binding</keyword>
<dbReference type="HAMAP" id="MF_00547">
    <property type="entry name" value="Ribosomal_eL37"/>
    <property type="match status" value="1"/>
</dbReference>
<dbReference type="EMBL" id="CBTN010000044">
    <property type="protein sequence ID" value="CDH57239.1"/>
    <property type="molecule type" value="Genomic_DNA"/>
</dbReference>
<dbReference type="GO" id="GO:0008270">
    <property type="term" value="F:zinc ion binding"/>
    <property type="evidence" value="ECO:0007669"/>
    <property type="project" value="UniProtKB-KW"/>
</dbReference>
<evidence type="ECO:0000313" key="11">
    <source>
        <dbReference type="Proteomes" id="UP000027586"/>
    </source>
</evidence>
<keyword evidence="8 9" id="KW-0687">Ribonucleoprotein</keyword>
<dbReference type="PANTHER" id="PTHR10768">
    <property type="entry name" value="60S RIBOSOMAL PROTEIN L37"/>
    <property type="match status" value="1"/>
</dbReference>
<evidence type="ECO:0000256" key="6">
    <source>
        <dbReference type="ARBA" id="ARBA00022884"/>
    </source>
</evidence>
<dbReference type="InterPro" id="IPR011331">
    <property type="entry name" value="Ribosomal_eL37/eL43"/>
</dbReference>
<evidence type="ECO:0000256" key="3">
    <source>
        <dbReference type="ARBA" id="ARBA00022730"/>
    </source>
</evidence>
<dbReference type="VEuPathDB" id="FungiDB:LCOR_08204.1"/>
<dbReference type="Gene3D" id="2.20.25.30">
    <property type="match status" value="1"/>
</dbReference>
<comment type="caution">
    <text evidence="10">The sequence shown here is derived from an EMBL/GenBank/DDBJ whole genome shotgun (WGS) entry which is preliminary data.</text>
</comment>
<dbReference type="SUPFAM" id="SSF57829">
    <property type="entry name" value="Zn-binding ribosomal proteins"/>
    <property type="match status" value="1"/>
</dbReference>
<dbReference type="GO" id="GO:0019843">
    <property type="term" value="F:rRNA binding"/>
    <property type="evidence" value="ECO:0007669"/>
    <property type="project" value="UniProtKB-KW"/>
</dbReference>
<dbReference type="PROSITE" id="PS01077">
    <property type="entry name" value="RIBOSOMAL_L37E"/>
    <property type="match status" value="1"/>
</dbReference>
<dbReference type="STRING" id="1263082.A0A068S4N3"/>
<dbReference type="Pfam" id="PF01907">
    <property type="entry name" value="Ribosomal_L37e"/>
    <property type="match status" value="1"/>
</dbReference>
<dbReference type="FunFam" id="2.20.25.30:FF:000001">
    <property type="entry name" value="Ribosomal protein L37"/>
    <property type="match status" value="1"/>
</dbReference>
<organism evidence="10 11">
    <name type="scientific">Lichtheimia corymbifera JMRC:FSU:9682</name>
    <dbReference type="NCBI Taxonomy" id="1263082"/>
    <lineage>
        <taxon>Eukaryota</taxon>
        <taxon>Fungi</taxon>
        <taxon>Fungi incertae sedis</taxon>
        <taxon>Mucoromycota</taxon>
        <taxon>Mucoromycotina</taxon>
        <taxon>Mucoromycetes</taxon>
        <taxon>Mucorales</taxon>
        <taxon>Lichtheimiaceae</taxon>
        <taxon>Lichtheimia</taxon>
    </lineage>
</organism>
<dbReference type="Proteomes" id="UP000027586">
    <property type="component" value="Unassembled WGS sequence"/>
</dbReference>
<gene>
    <name evidence="10" type="ORF">LCOR_08204.1</name>
</gene>
<evidence type="ECO:0000256" key="7">
    <source>
        <dbReference type="ARBA" id="ARBA00022980"/>
    </source>
</evidence>
<accession>A0A068S4N3</accession>
<dbReference type="GO" id="GO:0003735">
    <property type="term" value="F:structural constituent of ribosome"/>
    <property type="evidence" value="ECO:0007669"/>
    <property type="project" value="InterPro"/>
</dbReference>
<comment type="similarity">
    <text evidence="1 9">Belongs to the eukaryotic ribosomal protein eL37 family.</text>
</comment>
<evidence type="ECO:0000256" key="8">
    <source>
        <dbReference type="ARBA" id="ARBA00023274"/>
    </source>
</evidence>